<evidence type="ECO:0000256" key="1">
    <source>
        <dbReference type="SAM" id="MobiDB-lite"/>
    </source>
</evidence>
<evidence type="ECO:0000313" key="3">
    <source>
        <dbReference type="Proteomes" id="UP001596118"/>
    </source>
</evidence>
<feature type="compositionally biased region" description="Low complexity" evidence="1">
    <location>
        <begin position="141"/>
        <end position="190"/>
    </location>
</feature>
<organism evidence="2 3">
    <name type="scientific">Halorubrum rubrum</name>
    <dbReference type="NCBI Taxonomy" id="1126240"/>
    <lineage>
        <taxon>Archaea</taxon>
        <taxon>Methanobacteriati</taxon>
        <taxon>Methanobacteriota</taxon>
        <taxon>Stenosarchaea group</taxon>
        <taxon>Halobacteria</taxon>
        <taxon>Halobacteriales</taxon>
        <taxon>Haloferacaceae</taxon>
        <taxon>Halorubrum</taxon>
    </lineage>
</organism>
<dbReference type="AlphaFoldDB" id="A0ABD5R134"/>
<proteinExistence type="predicted"/>
<feature type="compositionally biased region" description="Acidic residues" evidence="1">
    <location>
        <begin position="275"/>
        <end position="285"/>
    </location>
</feature>
<dbReference type="RefSeq" id="WP_256411009.1">
    <property type="nucleotide sequence ID" value="NZ_JANHDM010000003.1"/>
</dbReference>
<accession>A0ABD5R134</accession>
<comment type="caution">
    <text evidence="2">The sequence shown here is derived from an EMBL/GenBank/DDBJ whole genome shotgun (WGS) entry which is preliminary data.</text>
</comment>
<name>A0ABD5R134_9EURY</name>
<feature type="region of interest" description="Disordered" evidence="1">
    <location>
        <begin position="469"/>
        <end position="500"/>
    </location>
</feature>
<feature type="compositionally biased region" description="Gly residues" evidence="1">
    <location>
        <begin position="488"/>
        <end position="500"/>
    </location>
</feature>
<sequence length="500" mass="50614">MTGPAPIPPDEFETALDALDPDDLAAFVAELWAATADEVAVDPPRITVRDGDARTDLVVARSGSETELDEVDGDVNAVVLAGRDPDAADGSRPEALGVESVSAADLRRRLLYALPAADADSVSERFLGTAARSESYPRDPPTAGSATETATETPPVGETQTGTPSIGGPTIGSGSSPSGPGSRPGVPAGRTVPDDLAGDGSNDDGGEFAGGGSDDRLTGSRGSDRDASRNRVAVAVVVVLLASVAGAASLAGPSLTDGVSDRLDPGTDSTASGEDPVDGDEEPDDSSATGSTESIDPGDSGTYTGVIDPGGSIELAEGGDGNGTDHNGTAAARATTLEPTCERAPLHVVQIQLNALRYNDPTTNDGIRATRRFASPQNRRAVSTFSQFVDLFEGSNYAPMLDHDAALYAPLEIDDDRATVGVVTYENGSATGSYEFRMRKVNGTDASLTGYGGGYDGCWMTDAVGVVSTADSDGNESDGTADASGDSGTEGSGVHGPPGT</sequence>
<dbReference type="Proteomes" id="UP001596118">
    <property type="component" value="Unassembled WGS sequence"/>
</dbReference>
<keyword evidence="3" id="KW-1185">Reference proteome</keyword>
<reference evidence="2 3" key="1">
    <citation type="journal article" date="2019" name="Int. J. Syst. Evol. Microbiol.">
        <title>The Global Catalogue of Microorganisms (GCM) 10K type strain sequencing project: providing services to taxonomists for standard genome sequencing and annotation.</title>
        <authorList>
            <consortium name="The Broad Institute Genomics Platform"/>
            <consortium name="The Broad Institute Genome Sequencing Center for Infectious Disease"/>
            <person name="Wu L."/>
            <person name="Ma J."/>
        </authorList>
    </citation>
    <scope>NUCLEOTIDE SEQUENCE [LARGE SCALE GENOMIC DNA]</scope>
    <source>
        <strain evidence="2 3">CGMCC 1.12124</strain>
    </source>
</reference>
<feature type="region of interest" description="Disordered" evidence="1">
    <location>
        <begin position="129"/>
        <end position="230"/>
    </location>
</feature>
<feature type="region of interest" description="Disordered" evidence="1">
    <location>
        <begin position="251"/>
        <end position="329"/>
    </location>
</feature>
<protein>
    <submittedName>
        <fullName evidence="2">Uncharacterized protein</fullName>
    </submittedName>
</protein>
<evidence type="ECO:0000313" key="2">
    <source>
        <dbReference type="EMBL" id="MFC5278603.1"/>
    </source>
</evidence>
<gene>
    <name evidence="2" type="ORF">ACFPM1_07520</name>
</gene>
<dbReference type="EMBL" id="JBHSKY010000007">
    <property type="protein sequence ID" value="MFC5278603.1"/>
    <property type="molecule type" value="Genomic_DNA"/>
</dbReference>
<dbReference type="PANTHER" id="PTHR35716">
    <property type="entry name" value="OS05G0574700 PROTEIN-RELATED"/>
    <property type="match status" value="1"/>
</dbReference>
<feature type="compositionally biased region" description="Basic and acidic residues" evidence="1">
    <location>
        <begin position="213"/>
        <end position="229"/>
    </location>
</feature>